<accession>A0ABV2H2U6</accession>
<gene>
    <name evidence="1" type="ORF">ABID21_000961</name>
</gene>
<comment type="caution">
    <text evidence="1">The sequence shown here is derived from an EMBL/GenBank/DDBJ whole genome shotgun (WGS) entry which is preliminary data.</text>
</comment>
<evidence type="ECO:0000313" key="2">
    <source>
        <dbReference type="Proteomes" id="UP001549031"/>
    </source>
</evidence>
<keyword evidence="2" id="KW-1185">Reference proteome</keyword>
<dbReference type="Proteomes" id="UP001549031">
    <property type="component" value="Unassembled WGS sequence"/>
</dbReference>
<evidence type="ECO:0008006" key="3">
    <source>
        <dbReference type="Google" id="ProtNLM"/>
    </source>
</evidence>
<evidence type="ECO:0000313" key="1">
    <source>
        <dbReference type="EMBL" id="MET3584860.1"/>
    </source>
</evidence>
<dbReference type="EMBL" id="JBEPLJ010000003">
    <property type="protein sequence ID" value="MET3584860.1"/>
    <property type="molecule type" value="Genomic_DNA"/>
</dbReference>
<sequence>MRNIGKELRGYRLLAYIGKAAERRTDGIIYSETRACKMTLCSMRTGERNLQQLEGEFSLELLPRIGRWLNSR</sequence>
<reference evidence="1 2" key="1">
    <citation type="submission" date="2024-06" db="EMBL/GenBank/DDBJ databases">
        <title>Genomic Encyclopedia of Type Strains, Phase IV (KMG-IV): sequencing the most valuable type-strain genomes for metagenomic binning, comparative biology and taxonomic classification.</title>
        <authorList>
            <person name="Goeker M."/>
        </authorList>
    </citation>
    <scope>NUCLEOTIDE SEQUENCE [LARGE SCALE GENOMIC DNA]</scope>
    <source>
        <strain evidence="1 2">DSM 105042</strain>
    </source>
</reference>
<protein>
    <recommendedName>
        <fullName evidence="3">Transposase</fullName>
    </recommendedName>
</protein>
<name>A0ABV2H2U6_9HYPH</name>
<proteinExistence type="predicted"/>
<organism evidence="1 2">
    <name type="scientific">Pseudorhizobium tarimense</name>
    <dbReference type="NCBI Taxonomy" id="1079109"/>
    <lineage>
        <taxon>Bacteria</taxon>
        <taxon>Pseudomonadati</taxon>
        <taxon>Pseudomonadota</taxon>
        <taxon>Alphaproteobacteria</taxon>
        <taxon>Hyphomicrobiales</taxon>
        <taxon>Rhizobiaceae</taxon>
        <taxon>Rhizobium/Agrobacterium group</taxon>
        <taxon>Pseudorhizobium</taxon>
    </lineage>
</organism>